<proteinExistence type="predicted"/>
<keyword evidence="1" id="KW-0176">Collagen</keyword>
<dbReference type="STRING" id="151549.A0A4C1VCX9"/>
<comment type="caution">
    <text evidence="1">The sequence shown here is derived from an EMBL/GenBank/DDBJ whole genome shotgun (WGS) entry which is preliminary data.</text>
</comment>
<dbReference type="GO" id="GO:0005581">
    <property type="term" value="C:collagen trimer"/>
    <property type="evidence" value="ECO:0007669"/>
    <property type="project" value="UniProtKB-KW"/>
</dbReference>
<evidence type="ECO:0000313" key="2">
    <source>
        <dbReference type="Proteomes" id="UP000299102"/>
    </source>
</evidence>
<dbReference type="Gene3D" id="2.60.120.200">
    <property type="match status" value="1"/>
</dbReference>
<reference evidence="1 2" key="1">
    <citation type="journal article" date="2019" name="Commun. Biol.">
        <title>The bagworm genome reveals a unique fibroin gene that provides high tensile strength.</title>
        <authorList>
            <person name="Kono N."/>
            <person name="Nakamura H."/>
            <person name="Ohtoshi R."/>
            <person name="Tomita M."/>
            <person name="Numata K."/>
            <person name="Arakawa K."/>
        </authorList>
    </citation>
    <scope>NUCLEOTIDE SEQUENCE [LARGE SCALE GENOMIC DNA]</scope>
</reference>
<sequence>MPVTQTNGTNQNVVRVFEGNRAVPDTVPCFSLRPNDVDFQTFDLIAVYKLDGRGTPGVETVTGSTSYQKAYRLGPKANLTLPLSKVFPKGMPEQFSLVGTFHTRGQSRRWSLLRAKSPAPEFSLSLIPRTKHLVVYIGGARTAFYTEEAS</sequence>
<dbReference type="Proteomes" id="UP000299102">
    <property type="component" value="Unassembled WGS sequence"/>
</dbReference>
<name>A0A4C1VCX9_EUMVA</name>
<dbReference type="SUPFAM" id="SSF49899">
    <property type="entry name" value="Concanavalin A-like lectins/glucanases"/>
    <property type="match status" value="1"/>
</dbReference>
<dbReference type="EMBL" id="BGZK01000314">
    <property type="protein sequence ID" value="GBP36127.1"/>
    <property type="molecule type" value="Genomic_DNA"/>
</dbReference>
<protein>
    <submittedName>
        <fullName evidence="1">Collagen alpha-1(IX) chain</fullName>
    </submittedName>
</protein>
<accession>A0A4C1VCX9</accession>
<dbReference type="AlphaFoldDB" id="A0A4C1VCX9"/>
<dbReference type="InterPro" id="IPR013320">
    <property type="entry name" value="ConA-like_dom_sf"/>
</dbReference>
<keyword evidence="2" id="KW-1185">Reference proteome</keyword>
<dbReference type="OrthoDB" id="6161718at2759"/>
<organism evidence="1 2">
    <name type="scientific">Eumeta variegata</name>
    <name type="common">Bagworm moth</name>
    <name type="synonym">Eumeta japonica</name>
    <dbReference type="NCBI Taxonomy" id="151549"/>
    <lineage>
        <taxon>Eukaryota</taxon>
        <taxon>Metazoa</taxon>
        <taxon>Ecdysozoa</taxon>
        <taxon>Arthropoda</taxon>
        <taxon>Hexapoda</taxon>
        <taxon>Insecta</taxon>
        <taxon>Pterygota</taxon>
        <taxon>Neoptera</taxon>
        <taxon>Endopterygota</taxon>
        <taxon>Lepidoptera</taxon>
        <taxon>Glossata</taxon>
        <taxon>Ditrysia</taxon>
        <taxon>Tineoidea</taxon>
        <taxon>Psychidae</taxon>
        <taxon>Oiketicinae</taxon>
        <taxon>Eumeta</taxon>
    </lineage>
</organism>
<gene>
    <name evidence="1" type="primary">COL9A1</name>
    <name evidence="1" type="ORF">EVAR_93820_1</name>
</gene>
<evidence type="ECO:0000313" key="1">
    <source>
        <dbReference type="EMBL" id="GBP36127.1"/>
    </source>
</evidence>